<evidence type="ECO:0000256" key="2">
    <source>
        <dbReference type="ARBA" id="ARBA00008892"/>
    </source>
</evidence>
<dbReference type="AlphaFoldDB" id="A0A343C3N4"/>
<keyword evidence="5 12" id="KW-0138">CF(0)</keyword>
<evidence type="ECO:0000256" key="10">
    <source>
        <dbReference type="ARBA" id="ARBA00023128"/>
    </source>
</evidence>
<sequence>MPQMAPLNWVTLMVMTITMLLIFNIKSFYTLKQSINKTTHQIKNMKINWKW</sequence>
<dbReference type="Pfam" id="PF00895">
    <property type="entry name" value="ATP-synt_8"/>
    <property type="match status" value="1"/>
</dbReference>
<evidence type="ECO:0000256" key="13">
    <source>
        <dbReference type="SAM" id="Phobius"/>
    </source>
</evidence>
<protein>
    <recommendedName>
        <fullName evidence="12">ATP synthase complex subunit 8</fullName>
    </recommendedName>
</protein>
<evidence type="ECO:0000256" key="6">
    <source>
        <dbReference type="ARBA" id="ARBA00022692"/>
    </source>
</evidence>
<evidence type="ECO:0000256" key="3">
    <source>
        <dbReference type="ARBA" id="ARBA00011291"/>
    </source>
</evidence>
<comment type="subunit">
    <text evidence="3">F-type ATPases have 2 components, CF(1) - the catalytic core - and CF(0) - the membrane proton channel.</text>
</comment>
<dbReference type="GO" id="GO:0045259">
    <property type="term" value="C:proton-transporting ATP synthase complex"/>
    <property type="evidence" value="ECO:0007669"/>
    <property type="project" value="UniProtKB-KW"/>
</dbReference>
<evidence type="ECO:0000256" key="7">
    <source>
        <dbReference type="ARBA" id="ARBA00022781"/>
    </source>
</evidence>
<evidence type="ECO:0000256" key="4">
    <source>
        <dbReference type="ARBA" id="ARBA00022448"/>
    </source>
</evidence>
<dbReference type="InterPro" id="IPR001421">
    <property type="entry name" value="ATP8_metazoa"/>
</dbReference>
<keyword evidence="9 12" id="KW-0406">Ion transport</keyword>
<dbReference type="GO" id="GO:0015078">
    <property type="term" value="F:proton transmembrane transporter activity"/>
    <property type="evidence" value="ECO:0007669"/>
    <property type="project" value="InterPro"/>
</dbReference>
<evidence type="ECO:0000256" key="11">
    <source>
        <dbReference type="ARBA" id="ARBA00023136"/>
    </source>
</evidence>
<comment type="subcellular location">
    <subcellularLocation>
        <location evidence="1 12">Mitochondrion membrane</location>
        <topology evidence="1 12">Single-pass membrane protein</topology>
    </subcellularLocation>
</comment>
<keyword evidence="8 13" id="KW-1133">Transmembrane helix</keyword>
<organism evidence="14">
    <name type="scientific">Scaphidema metallicum</name>
    <dbReference type="NCBI Taxonomy" id="1586539"/>
    <lineage>
        <taxon>Eukaryota</taxon>
        <taxon>Metazoa</taxon>
        <taxon>Ecdysozoa</taxon>
        <taxon>Arthropoda</taxon>
        <taxon>Hexapoda</taxon>
        <taxon>Insecta</taxon>
        <taxon>Pterygota</taxon>
        <taxon>Neoptera</taxon>
        <taxon>Endopterygota</taxon>
        <taxon>Coleoptera</taxon>
        <taxon>Polyphaga</taxon>
        <taxon>Cucujiformia</taxon>
        <taxon>Tenebrionidae</taxon>
        <taxon>Diaperinae</taxon>
        <taxon>Scaphidema</taxon>
    </lineage>
</organism>
<keyword evidence="11 13" id="KW-0472">Membrane</keyword>
<gene>
    <name evidence="14" type="primary">atp8</name>
</gene>
<dbReference type="GO" id="GO:0015986">
    <property type="term" value="P:proton motive force-driven ATP synthesis"/>
    <property type="evidence" value="ECO:0007669"/>
    <property type="project" value="InterPro"/>
</dbReference>
<name>A0A343C3N4_9CUCU</name>
<keyword evidence="6 12" id="KW-0812">Transmembrane</keyword>
<dbReference type="GO" id="GO:0031966">
    <property type="term" value="C:mitochondrial membrane"/>
    <property type="evidence" value="ECO:0007669"/>
    <property type="project" value="UniProtKB-SubCell"/>
</dbReference>
<reference evidence="14" key="1">
    <citation type="submission" date="2016-04" db="EMBL/GenBank/DDBJ databases">
        <title>Mitochondria of beetle species.</title>
        <authorList>
            <person name="Hunter A."/>
            <person name="Moriniere J."/>
            <person name="Tang P."/>
            <person name="Linard B."/>
            <person name="Crampton-Platt A."/>
            <person name="Vogler A.P."/>
        </authorList>
    </citation>
    <scope>NUCLEOTIDE SEQUENCE</scope>
</reference>
<evidence type="ECO:0000256" key="5">
    <source>
        <dbReference type="ARBA" id="ARBA00022547"/>
    </source>
</evidence>
<comment type="similarity">
    <text evidence="2 12">Belongs to the ATPase protein 8 family.</text>
</comment>
<accession>A0A343C3N4</accession>
<keyword evidence="7 12" id="KW-0375">Hydrogen ion transport</keyword>
<keyword evidence="4 12" id="KW-0813">Transport</keyword>
<evidence type="ECO:0000256" key="1">
    <source>
        <dbReference type="ARBA" id="ARBA00004304"/>
    </source>
</evidence>
<dbReference type="EMBL" id="KX087341">
    <property type="protein sequence ID" value="ARH54627.1"/>
    <property type="molecule type" value="Genomic_DNA"/>
</dbReference>
<keyword evidence="10 12" id="KW-0496">Mitochondrion</keyword>
<geneLocation type="mitochondrion" evidence="14"/>
<evidence type="ECO:0000256" key="9">
    <source>
        <dbReference type="ARBA" id="ARBA00023065"/>
    </source>
</evidence>
<proteinExistence type="inferred from homology"/>
<feature type="transmembrane region" description="Helical" evidence="13">
    <location>
        <begin position="6"/>
        <end position="25"/>
    </location>
</feature>
<evidence type="ECO:0000313" key="14">
    <source>
        <dbReference type="EMBL" id="ARH54627.1"/>
    </source>
</evidence>
<evidence type="ECO:0000256" key="12">
    <source>
        <dbReference type="RuleBase" id="RU003661"/>
    </source>
</evidence>
<evidence type="ECO:0000256" key="8">
    <source>
        <dbReference type="ARBA" id="ARBA00022989"/>
    </source>
</evidence>